<evidence type="ECO:0000256" key="5">
    <source>
        <dbReference type="ARBA" id="ARBA00022598"/>
    </source>
</evidence>
<proteinExistence type="inferred from homology"/>
<dbReference type="Gene3D" id="3.30.930.10">
    <property type="entry name" value="Bira Bifunctional Protein, Domain 2"/>
    <property type="match status" value="1"/>
</dbReference>
<evidence type="ECO:0000256" key="12">
    <source>
        <dbReference type="HAMAP-Rule" id="MF_00176"/>
    </source>
</evidence>
<dbReference type="InterPro" id="IPR006195">
    <property type="entry name" value="aa-tRNA-synth_II"/>
</dbReference>
<dbReference type="RefSeq" id="WP_309540632.1">
    <property type="nucleotide sequence ID" value="NZ_CP133659.1"/>
</dbReference>
<dbReference type="PRINTS" id="PR00981">
    <property type="entry name" value="TRNASYNTHSER"/>
</dbReference>
<dbReference type="PIRSF" id="PIRSF001529">
    <property type="entry name" value="Ser-tRNA-synth_IIa"/>
    <property type="match status" value="1"/>
</dbReference>
<evidence type="ECO:0000256" key="4">
    <source>
        <dbReference type="ARBA" id="ARBA00022490"/>
    </source>
</evidence>
<comment type="catalytic activity">
    <reaction evidence="10 12">
        <text>tRNA(Sec) + L-serine + ATP = L-seryl-tRNA(Sec) + AMP + diphosphate + H(+)</text>
        <dbReference type="Rhea" id="RHEA:42580"/>
        <dbReference type="Rhea" id="RHEA-COMP:9742"/>
        <dbReference type="Rhea" id="RHEA-COMP:10128"/>
        <dbReference type="ChEBI" id="CHEBI:15378"/>
        <dbReference type="ChEBI" id="CHEBI:30616"/>
        <dbReference type="ChEBI" id="CHEBI:33019"/>
        <dbReference type="ChEBI" id="CHEBI:33384"/>
        <dbReference type="ChEBI" id="CHEBI:78442"/>
        <dbReference type="ChEBI" id="CHEBI:78533"/>
        <dbReference type="ChEBI" id="CHEBI:456215"/>
        <dbReference type="EC" id="6.1.1.11"/>
    </reaction>
</comment>
<evidence type="ECO:0000313" key="16">
    <source>
        <dbReference type="Proteomes" id="UP001180616"/>
    </source>
</evidence>
<feature type="binding site" evidence="12">
    <location>
        <begin position="261"/>
        <end position="263"/>
    </location>
    <ligand>
        <name>ATP</name>
        <dbReference type="ChEBI" id="CHEBI:30616"/>
    </ligand>
</feature>
<comment type="pathway">
    <text evidence="2 12">Aminoacyl-tRNA biosynthesis; selenocysteinyl-tRNA(Sec) biosynthesis; L-seryl-tRNA(Sec) from L-serine and tRNA(Sec): step 1/1.</text>
</comment>
<dbReference type="PANTHER" id="PTHR43697">
    <property type="entry name" value="SERYL-TRNA SYNTHETASE"/>
    <property type="match status" value="1"/>
</dbReference>
<sequence length="425" mass="47376">MLDLKLLQRSPKVVAKALADRGSSLDMAEFTALDERRRALLAEVEALKGERNKASGEVARMKRAGEDAAPLLERLSGLSDRIKDLDRATEEVKAAVNDWLLAVPNIPDASVPFGRSEADNPEVLRWGTPRAFSFTPKEHWEIGTALGGLDFERAGKLAGSRFAVYRTWAARMERALANFFLDTHITEHGYTEIIPPFMVNRKTMTGTGQLPKFEEDLFKLEGWDYFLIPTAEVPLTNLHADEMLEEAQLPMGYAAMTPCFRSEAGSYGKDTRGLIRQHQFTKVEMVRFAHPERSFDELEKMRGHAEVLLQRLGLPYRVITLCTGDMGFSSTKTYDIEVWLPGQNAYREISSCSNCGDFQARRAGIRFRPAGGGKPEFAHTLNGSGLAVGRALVAVIENYQQEDGSIVVPEVLRPYMGGMERVTAE</sequence>
<feature type="binding site" evidence="12">
    <location>
        <position position="284"/>
    </location>
    <ligand>
        <name>L-serine</name>
        <dbReference type="ChEBI" id="CHEBI:33384"/>
    </ligand>
</feature>
<dbReference type="EMBL" id="CP133659">
    <property type="protein sequence ID" value="WMW64550.1"/>
    <property type="molecule type" value="Genomic_DNA"/>
</dbReference>
<dbReference type="InterPro" id="IPR002314">
    <property type="entry name" value="aa-tRNA-synt_IIb"/>
</dbReference>
<comment type="domain">
    <text evidence="12">Consists of two distinct domains, a catalytic core and a N-terminal extension that is involved in tRNA binding.</text>
</comment>
<evidence type="ECO:0000256" key="13">
    <source>
        <dbReference type="SAM" id="Coils"/>
    </source>
</evidence>
<feature type="binding site" evidence="12">
    <location>
        <begin position="348"/>
        <end position="351"/>
    </location>
    <ligand>
        <name>ATP</name>
        <dbReference type="ChEBI" id="CHEBI:30616"/>
    </ligand>
</feature>
<dbReference type="EC" id="6.1.1.11" evidence="12"/>
<dbReference type="Pfam" id="PF00587">
    <property type="entry name" value="tRNA-synt_2b"/>
    <property type="match status" value="1"/>
</dbReference>
<dbReference type="GO" id="GO:0004828">
    <property type="term" value="F:serine-tRNA ligase activity"/>
    <property type="evidence" value="ECO:0007669"/>
    <property type="project" value="UniProtKB-EC"/>
</dbReference>
<comment type="subunit">
    <text evidence="12">Homodimer. The tRNA molecule binds across the dimer.</text>
</comment>
<evidence type="ECO:0000259" key="14">
    <source>
        <dbReference type="PROSITE" id="PS50862"/>
    </source>
</evidence>
<dbReference type="InterPro" id="IPR045864">
    <property type="entry name" value="aa-tRNA-synth_II/BPL/LPL"/>
</dbReference>
<keyword evidence="13" id="KW-0175">Coiled coil</keyword>
<organism evidence="15 16">
    <name type="scientific">Nitratidesulfovibrio liaohensis</name>
    <dbReference type="NCBI Taxonomy" id="2604158"/>
    <lineage>
        <taxon>Bacteria</taxon>
        <taxon>Pseudomonadati</taxon>
        <taxon>Thermodesulfobacteriota</taxon>
        <taxon>Desulfovibrionia</taxon>
        <taxon>Desulfovibrionales</taxon>
        <taxon>Desulfovibrionaceae</taxon>
        <taxon>Nitratidesulfovibrio</taxon>
    </lineage>
</organism>
<dbReference type="PROSITE" id="PS50862">
    <property type="entry name" value="AA_TRNA_LIGASE_II"/>
    <property type="match status" value="1"/>
</dbReference>
<evidence type="ECO:0000256" key="9">
    <source>
        <dbReference type="ARBA" id="ARBA00023146"/>
    </source>
</evidence>
<evidence type="ECO:0000256" key="10">
    <source>
        <dbReference type="ARBA" id="ARBA00047929"/>
    </source>
</evidence>
<dbReference type="PANTHER" id="PTHR43697:SF1">
    <property type="entry name" value="SERINE--TRNA LIGASE"/>
    <property type="match status" value="1"/>
</dbReference>
<dbReference type="SUPFAM" id="SSF46589">
    <property type="entry name" value="tRNA-binding arm"/>
    <property type="match status" value="1"/>
</dbReference>
<keyword evidence="4 12" id="KW-0963">Cytoplasm</keyword>
<dbReference type="NCBIfam" id="TIGR00414">
    <property type="entry name" value="serS"/>
    <property type="match status" value="1"/>
</dbReference>
<evidence type="ECO:0000256" key="1">
    <source>
        <dbReference type="ARBA" id="ARBA00004496"/>
    </source>
</evidence>
<feature type="domain" description="Aminoacyl-transfer RNA synthetases class-II family profile" evidence="14">
    <location>
        <begin position="171"/>
        <end position="409"/>
    </location>
</feature>
<comment type="subcellular location">
    <subcellularLocation>
        <location evidence="1 12">Cytoplasm</location>
    </subcellularLocation>
</comment>
<feature type="binding site" evidence="12">
    <location>
        <position position="384"/>
    </location>
    <ligand>
        <name>L-serine</name>
        <dbReference type="ChEBI" id="CHEBI:33384"/>
    </ligand>
</feature>
<evidence type="ECO:0000256" key="8">
    <source>
        <dbReference type="ARBA" id="ARBA00022917"/>
    </source>
</evidence>
<name>A0ABY9QYE2_9BACT</name>
<evidence type="ECO:0000256" key="6">
    <source>
        <dbReference type="ARBA" id="ARBA00022741"/>
    </source>
</evidence>
<comment type="similarity">
    <text evidence="3 12">Belongs to the class-II aminoacyl-tRNA synthetase family. Type-1 seryl-tRNA synthetase subfamily.</text>
</comment>
<dbReference type="CDD" id="cd00770">
    <property type="entry name" value="SerRS_core"/>
    <property type="match status" value="1"/>
</dbReference>
<keyword evidence="6 12" id="KW-0547">Nucleotide-binding</keyword>
<dbReference type="InterPro" id="IPR015866">
    <property type="entry name" value="Ser-tRNA-synth_1_N"/>
</dbReference>
<keyword evidence="8 12" id="KW-0648">Protein biosynthesis</keyword>
<evidence type="ECO:0000256" key="7">
    <source>
        <dbReference type="ARBA" id="ARBA00022840"/>
    </source>
</evidence>
<reference evidence="15" key="1">
    <citation type="submission" date="2023-09" db="EMBL/GenBank/DDBJ databases">
        <authorList>
            <consortium name="CW5 consortium"/>
            <person name="Lu C.-W."/>
        </authorList>
    </citation>
    <scope>NUCLEOTIDE SEQUENCE</scope>
    <source>
        <strain evidence="15">KPS</strain>
    </source>
</reference>
<dbReference type="InterPro" id="IPR010978">
    <property type="entry name" value="tRNA-bd_arm"/>
</dbReference>
<dbReference type="HAMAP" id="MF_00176">
    <property type="entry name" value="Ser_tRNA_synth_type1"/>
    <property type="match status" value="1"/>
</dbReference>
<keyword evidence="9 12" id="KW-0030">Aminoacyl-tRNA synthetase</keyword>
<keyword evidence="7 12" id="KW-0067">ATP-binding</keyword>
<dbReference type="Gene3D" id="1.10.287.40">
    <property type="entry name" value="Serine-tRNA synthetase, tRNA binding domain"/>
    <property type="match status" value="1"/>
</dbReference>
<dbReference type="InterPro" id="IPR002317">
    <property type="entry name" value="Ser-tRNA-ligase_type_1"/>
</dbReference>
<comment type="function">
    <text evidence="12">Catalyzes the attachment of serine to tRNA(Ser). Is also able to aminoacylate tRNA(Sec) with serine, to form the misacylated tRNA L-seryl-tRNA(Sec), which will be further converted into selenocysteinyl-tRNA(Sec).</text>
</comment>
<feature type="binding site" evidence="12">
    <location>
        <begin position="230"/>
        <end position="232"/>
    </location>
    <ligand>
        <name>L-serine</name>
        <dbReference type="ChEBI" id="CHEBI:33384"/>
    </ligand>
</feature>
<dbReference type="InterPro" id="IPR042103">
    <property type="entry name" value="SerRS_1_N_sf"/>
</dbReference>
<comment type="catalytic activity">
    <reaction evidence="11 12">
        <text>tRNA(Ser) + L-serine + ATP = L-seryl-tRNA(Ser) + AMP + diphosphate + H(+)</text>
        <dbReference type="Rhea" id="RHEA:12292"/>
        <dbReference type="Rhea" id="RHEA-COMP:9669"/>
        <dbReference type="Rhea" id="RHEA-COMP:9703"/>
        <dbReference type="ChEBI" id="CHEBI:15378"/>
        <dbReference type="ChEBI" id="CHEBI:30616"/>
        <dbReference type="ChEBI" id="CHEBI:33019"/>
        <dbReference type="ChEBI" id="CHEBI:33384"/>
        <dbReference type="ChEBI" id="CHEBI:78442"/>
        <dbReference type="ChEBI" id="CHEBI:78533"/>
        <dbReference type="ChEBI" id="CHEBI:456215"/>
        <dbReference type="EC" id="6.1.1.11"/>
    </reaction>
</comment>
<feature type="coiled-coil region" evidence="13">
    <location>
        <begin position="30"/>
        <end position="64"/>
    </location>
</feature>
<keyword evidence="16" id="KW-1185">Reference proteome</keyword>
<keyword evidence="5 12" id="KW-0436">Ligase</keyword>
<dbReference type="InterPro" id="IPR033729">
    <property type="entry name" value="SerRS_core"/>
</dbReference>
<dbReference type="SUPFAM" id="SSF55681">
    <property type="entry name" value="Class II aaRS and biotin synthetases"/>
    <property type="match status" value="1"/>
</dbReference>
<comment type="caution">
    <text evidence="12">Lacks conserved residue(s) required for the propagation of feature annotation.</text>
</comment>
<protein>
    <recommendedName>
        <fullName evidence="12">Serine--tRNA ligase</fullName>
        <ecNumber evidence="12">6.1.1.11</ecNumber>
    </recommendedName>
    <alternativeName>
        <fullName evidence="12">Seryl-tRNA synthetase</fullName>
        <shortName evidence="12">SerRS</shortName>
    </alternativeName>
    <alternativeName>
        <fullName evidence="12">Seryl-tRNA(Ser/Sec) synthetase</fullName>
    </alternativeName>
</protein>
<evidence type="ECO:0000256" key="2">
    <source>
        <dbReference type="ARBA" id="ARBA00005045"/>
    </source>
</evidence>
<evidence type="ECO:0000256" key="11">
    <source>
        <dbReference type="ARBA" id="ARBA00048823"/>
    </source>
</evidence>
<accession>A0ABY9QYE2</accession>
<dbReference type="Proteomes" id="UP001180616">
    <property type="component" value="Chromosome"/>
</dbReference>
<dbReference type="Pfam" id="PF02403">
    <property type="entry name" value="Seryl_tRNA_N"/>
    <property type="match status" value="1"/>
</dbReference>
<gene>
    <name evidence="12 15" type="primary">serS</name>
    <name evidence="15" type="ORF">KPS_002586</name>
</gene>
<evidence type="ECO:0000256" key="3">
    <source>
        <dbReference type="ARBA" id="ARBA00010728"/>
    </source>
</evidence>
<evidence type="ECO:0000313" key="15">
    <source>
        <dbReference type="EMBL" id="WMW64550.1"/>
    </source>
</evidence>